<keyword evidence="4" id="KW-1133">Transmembrane helix</keyword>
<gene>
    <name evidence="6" type="ORF">Plil01_001733200</name>
</gene>
<dbReference type="CDD" id="cd15845">
    <property type="entry name" value="SNARE_syntaxin16"/>
    <property type="match status" value="1"/>
</dbReference>
<feature type="domain" description="T-SNARE coiled-coil homology" evidence="5">
    <location>
        <begin position="116"/>
        <end position="178"/>
    </location>
</feature>
<dbReference type="Pfam" id="PF05739">
    <property type="entry name" value="SNARE"/>
    <property type="match status" value="1"/>
</dbReference>
<dbReference type="SUPFAM" id="SSF48371">
    <property type="entry name" value="ARM repeat"/>
    <property type="match status" value="1"/>
</dbReference>
<dbReference type="GO" id="GO:0009306">
    <property type="term" value="P:protein secretion"/>
    <property type="evidence" value="ECO:0007669"/>
    <property type="project" value="TreeGrafter"/>
</dbReference>
<dbReference type="SUPFAM" id="SSF47661">
    <property type="entry name" value="t-snare proteins"/>
    <property type="match status" value="1"/>
</dbReference>
<dbReference type="Gene3D" id="1.20.5.110">
    <property type="match status" value="1"/>
</dbReference>
<dbReference type="PANTHER" id="PTHR20959:SF1">
    <property type="entry name" value="TRANSPORT AND GOLGI ORGANIZATION PROTEIN 6 HOMOLOG"/>
    <property type="match status" value="1"/>
</dbReference>
<dbReference type="InterPro" id="IPR011989">
    <property type="entry name" value="ARM-like"/>
</dbReference>
<dbReference type="Pfam" id="PF10363">
    <property type="entry name" value="RTP1_C1"/>
    <property type="match status" value="1"/>
</dbReference>
<comment type="similarity">
    <text evidence="2">Belongs to the syntaxin family.</text>
</comment>
<dbReference type="GO" id="GO:0016192">
    <property type="term" value="P:vesicle-mediated transport"/>
    <property type="evidence" value="ECO:0007669"/>
    <property type="project" value="InterPro"/>
</dbReference>
<organism evidence="6 7">
    <name type="scientific">Phytophthora lilii</name>
    <dbReference type="NCBI Taxonomy" id="2077276"/>
    <lineage>
        <taxon>Eukaryota</taxon>
        <taxon>Sar</taxon>
        <taxon>Stramenopiles</taxon>
        <taxon>Oomycota</taxon>
        <taxon>Peronosporomycetes</taxon>
        <taxon>Peronosporales</taxon>
        <taxon>Peronosporaceae</taxon>
        <taxon>Phytophthora</taxon>
    </lineage>
</organism>
<dbReference type="PROSITE" id="PS00914">
    <property type="entry name" value="SYNTAXIN"/>
    <property type="match status" value="1"/>
</dbReference>
<dbReference type="Gene3D" id="1.25.10.10">
    <property type="entry name" value="Leucine-rich Repeat Variant"/>
    <property type="match status" value="1"/>
</dbReference>
<feature type="region of interest" description="Disordered" evidence="3">
    <location>
        <begin position="1068"/>
        <end position="1089"/>
    </location>
</feature>
<dbReference type="InterPro" id="IPR057407">
    <property type="entry name" value="HEAT_TANGO6"/>
</dbReference>
<dbReference type="SMART" id="SM00397">
    <property type="entry name" value="t_SNARE"/>
    <property type="match status" value="1"/>
</dbReference>
<dbReference type="InterPro" id="IPR010989">
    <property type="entry name" value="SNARE"/>
</dbReference>
<evidence type="ECO:0000313" key="7">
    <source>
        <dbReference type="Proteomes" id="UP001165083"/>
    </source>
</evidence>
<accession>A0A9W6YI78</accession>
<reference evidence="6" key="1">
    <citation type="submission" date="2023-04" db="EMBL/GenBank/DDBJ databases">
        <title>Phytophthora lilii NBRC 32176.</title>
        <authorList>
            <person name="Ichikawa N."/>
            <person name="Sato H."/>
            <person name="Tonouchi N."/>
        </authorList>
    </citation>
    <scope>NUCLEOTIDE SEQUENCE</scope>
    <source>
        <strain evidence="6">NBRC 32176</strain>
    </source>
</reference>
<dbReference type="Gene3D" id="1.20.58.70">
    <property type="match status" value="1"/>
</dbReference>
<dbReference type="Proteomes" id="UP001165083">
    <property type="component" value="Unassembled WGS sequence"/>
</dbReference>
<protein>
    <submittedName>
        <fullName evidence="6">Unnamed protein product</fullName>
    </submittedName>
</protein>
<dbReference type="PROSITE" id="PS50192">
    <property type="entry name" value="T_SNARE"/>
    <property type="match status" value="1"/>
</dbReference>
<dbReference type="OrthoDB" id="39591at2759"/>
<dbReference type="GO" id="GO:0005484">
    <property type="term" value="F:SNAP receptor activity"/>
    <property type="evidence" value="ECO:0007669"/>
    <property type="project" value="InterPro"/>
</dbReference>
<evidence type="ECO:0000256" key="4">
    <source>
        <dbReference type="SAM" id="Phobius"/>
    </source>
</evidence>
<keyword evidence="7" id="KW-1185">Reference proteome</keyword>
<dbReference type="InterPro" id="IPR039600">
    <property type="entry name" value="TANGO6/Rtp1"/>
</dbReference>
<comment type="caution">
    <text evidence="6">The sequence shown here is derived from an EMBL/GenBank/DDBJ whole genome shotgun (WGS) entry which is preliminary data.</text>
</comment>
<evidence type="ECO:0000259" key="5">
    <source>
        <dbReference type="PROSITE" id="PS50192"/>
    </source>
</evidence>
<feature type="transmembrane region" description="Helical" evidence="4">
    <location>
        <begin position="190"/>
        <end position="211"/>
    </location>
</feature>
<dbReference type="EMBL" id="BSXW01012417">
    <property type="protein sequence ID" value="GMF64542.1"/>
    <property type="molecule type" value="Genomic_DNA"/>
</dbReference>
<keyword evidence="4" id="KW-0472">Membrane</keyword>
<evidence type="ECO:0000256" key="2">
    <source>
        <dbReference type="ARBA" id="ARBA00009063"/>
    </source>
</evidence>
<sequence>MVRFDGSESKYEQEIEHVTQDITDEFRSAEKGLRRMAQSDRNGEFSAADAKTRQNVQRALATQLQTLSGDFRKSQKTYLARVKNQKEGPLWLTLERAVALLQGFTQAQVTEVEIAEDVINERDQEIQRIATSITELATIFKELAVLVIDQGTILDRIDYNMEQVVEQTEKGIEELEKAEQTQKNSRPMKCIGLLLIMIFIMTVLLVLKHSWKTGANLCRVVDAVSKDVLMWGYRGYTRVLVDEEIRREETTNELLGIVQALLQLLSLPQFQPILLPKYVVELLALLVYGEVAMDTETLTPVQTEFIRLREMVLKVLPLKMTMSSLRAALGQAKPVANEQAVGQRFKARCGNLLSRLLMEDGGIVATIEMLLGGVEEGNTQARMQVATLICQRPSGEDPNKYATALCTQVRELLLAAVTPEKGNTSSKLLGEMAALLADQLATRHPGLFDAQILSVLFHPLLIYEDSRLNANTPIGDTSEEAITHSVSIARLLLCGPPPSQRFLKALAPLVRPLLHMYAFAATSKSFLAAPLRELLTAWIRSCSNATLLLQVAVLPVTLPLQTTLTVCGYERKHDQESWRPLRQFCAGGEGGISLRPVQVPTSLAGDEEDVTEPLKALIIPVVELLGAKELESSEVVGDLFSSLLLTYMHVRKHGEADTVNFSVKAEDESSPLALYEPLKSPTSAEGVEIVLMLLLALIECLGPSVLRSASTVLHCIGTVLETYNMPTTKIVDKEQQSESIAHADPAENEEGDEILTVCLGVVMTILEAGSSHRSDSEEQQLRAMLPVLEILSRHSRAEVAELASNARAQILSRGASTESTNNSRAGEQSFEEVLREAEQDLSSQLVPLRARGVVTLTKLVRRSHSHSHDEEWTPRIHALASVFLLQLHDSESYVFLAAVQGLAALADAHPDVAIPALVKALRDSNNSLESRIKLSEALLFSAKRCGETLPKYAKLFVYAYLECIRPPPSHRKNAERMQREASKRVQLIQEVQAPEELAADSKDEELVGNTQMSEAELLAAATLRASCLSNLAEVCALLHWGLQPFLLDVLTCVFGVLQLELELEAKRRPKSATSDAMEDDEHQKLQRHYDEEQQQRVVAVRRGAVFVLRYLVELLGWKMLELMPDQLSPLVTPPKVEALDVDEGRTRKISAKWRQKQQETHIRHQFDDGIWPQAAGTEMHLGFNAFDFSASPEAFYDEPEEPLDTDQILFEANNHEIFEPGLSIDVKSMTSEKEVQQTRKEHMAEVAKQVTSMGFNSASLWERRFPGLCQPRGPIQQLPTFTPNSLWGGPVHYATYDDQRRALYYQPPRNYA</sequence>
<comment type="similarity">
    <text evidence="1">Belongs to the Tango6 family.</text>
</comment>
<dbReference type="InterPro" id="IPR016024">
    <property type="entry name" value="ARM-type_fold"/>
</dbReference>
<dbReference type="InterPro" id="IPR019451">
    <property type="entry name" value="Rtp1_C1"/>
</dbReference>
<dbReference type="GO" id="GO:0016020">
    <property type="term" value="C:membrane"/>
    <property type="evidence" value="ECO:0007669"/>
    <property type="project" value="InterPro"/>
</dbReference>
<dbReference type="Pfam" id="PF23565">
    <property type="entry name" value="ARM_TANGO6"/>
    <property type="match status" value="1"/>
</dbReference>
<name>A0A9W6YI78_9STRA</name>
<dbReference type="GO" id="GO:0006886">
    <property type="term" value="P:intracellular protein transport"/>
    <property type="evidence" value="ECO:0007669"/>
    <property type="project" value="InterPro"/>
</dbReference>
<dbReference type="InterPro" id="IPR000727">
    <property type="entry name" value="T_SNARE_dom"/>
</dbReference>
<evidence type="ECO:0000256" key="3">
    <source>
        <dbReference type="SAM" id="MobiDB-lite"/>
    </source>
</evidence>
<keyword evidence="4" id="KW-0812">Transmembrane</keyword>
<dbReference type="PANTHER" id="PTHR20959">
    <property type="entry name" value="TRANSPORT AND GOLGI ORGANIZATION PROTEIN 6 FAMILY MEMBER"/>
    <property type="match status" value="1"/>
</dbReference>
<evidence type="ECO:0000256" key="1">
    <source>
        <dbReference type="ARBA" id="ARBA00005724"/>
    </source>
</evidence>
<proteinExistence type="inferred from homology"/>
<evidence type="ECO:0000313" key="6">
    <source>
        <dbReference type="EMBL" id="GMF64542.1"/>
    </source>
</evidence>
<dbReference type="InterPro" id="IPR006012">
    <property type="entry name" value="Syntaxin/epimorphin_CS"/>
</dbReference>